<feature type="transmembrane region" description="Helical" evidence="1">
    <location>
        <begin position="175"/>
        <end position="197"/>
    </location>
</feature>
<reference evidence="3" key="1">
    <citation type="submission" date="2017-08" db="EMBL/GenBank/DDBJ databases">
        <authorList>
            <person name="Varghese N."/>
            <person name="Submissions S."/>
        </authorList>
    </citation>
    <scope>NUCLEOTIDE SEQUENCE [LARGE SCALE GENOMIC DNA]</scope>
    <source>
        <strain evidence="3">USBA17B2</strain>
    </source>
</reference>
<evidence type="ECO:0000313" key="2">
    <source>
        <dbReference type="EMBL" id="SOC56997.1"/>
    </source>
</evidence>
<feature type="transmembrane region" description="Helical" evidence="1">
    <location>
        <begin position="40"/>
        <end position="61"/>
    </location>
</feature>
<feature type="transmembrane region" description="Helical" evidence="1">
    <location>
        <begin position="68"/>
        <end position="84"/>
    </location>
</feature>
<name>A0A285VSZ4_9MICO</name>
<feature type="transmembrane region" description="Helical" evidence="1">
    <location>
        <begin position="148"/>
        <end position="168"/>
    </location>
</feature>
<keyword evidence="3" id="KW-1185">Reference proteome</keyword>
<dbReference type="AlphaFoldDB" id="A0A285VSZ4"/>
<proteinExistence type="predicted"/>
<protein>
    <submittedName>
        <fullName evidence="2">Uncharacterized protein</fullName>
    </submittedName>
</protein>
<evidence type="ECO:0000313" key="3">
    <source>
        <dbReference type="Proteomes" id="UP000219688"/>
    </source>
</evidence>
<feature type="transmembrane region" description="Helical" evidence="1">
    <location>
        <begin position="234"/>
        <end position="257"/>
    </location>
</feature>
<feature type="transmembrane region" description="Helical" evidence="1">
    <location>
        <begin position="12"/>
        <end position="34"/>
    </location>
</feature>
<organism evidence="2 3">
    <name type="scientific">Ornithinimicrobium cerasi</name>
    <dbReference type="NCBI Taxonomy" id="2248773"/>
    <lineage>
        <taxon>Bacteria</taxon>
        <taxon>Bacillati</taxon>
        <taxon>Actinomycetota</taxon>
        <taxon>Actinomycetes</taxon>
        <taxon>Micrococcales</taxon>
        <taxon>Ornithinimicrobiaceae</taxon>
        <taxon>Ornithinimicrobium</taxon>
    </lineage>
</organism>
<sequence length="262" mass="25977">MTTTPADTTPRAGVPVPVTVAVVVVCLVLGMASLASAGVLAFALAGAVVLVAWGWAGALALPTPRGTVGTIVVGGLALVAAVGLPDEGPWLSWVPAALALAMLAAFVHQLLRRDGRPRVVQSVSAVVLALGLLACGVLLVPLTRTEAGTALVIGALAAALASSVSDLAGRWPGLAGWLTPLALTVGGGAAVLVALVMDAEWTTWLLLGVASAALSHALRAVLGPLPAMSQPRPRLVAALTSVLVVGVVPYLVAGALVPDALL</sequence>
<keyword evidence="1" id="KW-0812">Transmembrane</keyword>
<accession>A0A285VSZ4</accession>
<feature type="transmembrane region" description="Helical" evidence="1">
    <location>
        <begin position="90"/>
        <end position="111"/>
    </location>
</feature>
<keyword evidence="1" id="KW-0472">Membrane</keyword>
<feature type="transmembrane region" description="Helical" evidence="1">
    <location>
        <begin position="123"/>
        <end position="142"/>
    </location>
</feature>
<dbReference type="EMBL" id="OBQK01000010">
    <property type="protein sequence ID" value="SOC56997.1"/>
    <property type="molecule type" value="Genomic_DNA"/>
</dbReference>
<keyword evidence="1" id="KW-1133">Transmembrane helix</keyword>
<evidence type="ECO:0000256" key="1">
    <source>
        <dbReference type="SAM" id="Phobius"/>
    </source>
</evidence>
<feature type="transmembrane region" description="Helical" evidence="1">
    <location>
        <begin position="203"/>
        <end position="222"/>
    </location>
</feature>
<gene>
    <name evidence="2" type="ORF">SAMN05421879_11045</name>
</gene>
<dbReference type="RefSeq" id="WP_097188820.1">
    <property type="nucleotide sequence ID" value="NZ_OBQK01000010.1"/>
</dbReference>
<dbReference type="Proteomes" id="UP000219688">
    <property type="component" value="Unassembled WGS sequence"/>
</dbReference>